<proteinExistence type="predicted"/>
<accession>A0A6G0NKN0</accession>
<organism evidence="1 2">
    <name type="scientific">Phytophthora fragariae</name>
    <dbReference type="NCBI Taxonomy" id="53985"/>
    <lineage>
        <taxon>Eukaryota</taxon>
        <taxon>Sar</taxon>
        <taxon>Stramenopiles</taxon>
        <taxon>Oomycota</taxon>
        <taxon>Peronosporomycetes</taxon>
        <taxon>Peronosporales</taxon>
        <taxon>Peronosporaceae</taxon>
        <taxon>Phytophthora</taxon>
    </lineage>
</organism>
<comment type="caution">
    <text evidence="1">The sequence shown here is derived from an EMBL/GenBank/DDBJ whole genome shotgun (WGS) entry which is preliminary data.</text>
</comment>
<evidence type="ECO:0000313" key="2">
    <source>
        <dbReference type="Proteomes" id="UP000476176"/>
    </source>
</evidence>
<reference evidence="1 2" key="1">
    <citation type="submission" date="2018-09" db="EMBL/GenBank/DDBJ databases">
        <title>Genomic investigation of the strawberry pathogen Phytophthora fragariae indicates pathogenicity is determined by transcriptional variation in three key races.</title>
        <authorList>
            <person name="Adams T.M."/>
            <person name="Armitage A.D."/>
            <person name="Sobczyk M.K."/>
            <person name="Bates H.J."/>
            <person name="Dunwell J.M."/>
            <person name="Nellist C.F."/>
            <person name="Harrison R.J."/>
        </authorList>
    </citation>
    <scope>NUCLEOTIDE SEQUENCE [LARGE SCALE GENOMIC DNA]</scope>
    <source>
        <strain evidence="1 2">BC-23</strain>
    </source>
</reference>
<evidence type="ECO:0000313" key="1">
    <source>
        <dbReference type="EMBL" id="KAE9212261.1"/>
    </source>
</evidence>
<protein>
    <submittedName>
        <fullName evidence="1">Uncharacterized protein</fullName>
    </submittedName>
</protein>
<dbReference type="AlphaFoldDB" id="A0A6G0NKN0"/>
<name>A0A6G0NKN0_9STRA</name>
<dbReference type="EMBL" id="QXGC01001065">
    <property type="protein sequence ID" value="KAE9212261.1"/>
    <property type="molecule type" value="Genomic_DNA"/>
</dbReference>
<gene>
    <name evidence="1" type="ORF">PF004_g15674</name>
</gene>
<sequence length="73" mass="7590">MTPPTNVPAPLRASSAVTVLAATSSPVNSTDCPCSSDQRPLVTSFTFTLPPRAALPSAVPYAKHTTPKTPGRR</sequence>
<dbReference type="Proteomes" id="UP000476176">
    <property type="component" value="Unassembled WGS sequence"/>
</dbReference>